<dbReference type="Gene3D" id="1.20.58.390">
    <property type="entry name" value="Neurotransmitter-gated ion-channel transmembrane domain"/>
    <property type="match status" value="1"/>
</dbReference>
<feature type="compositionally biased region" description="Acidic residues" evidence="12">
    <location>
        <begin position="342"/>
        <end position="358"/>
    </location>
</feature>
<evidence type="ECO:0000256" key="6">
    <source>
        <dbReference type="ARBA" id="ARBA00022729"/>
    </source>
</evidence>
<comment type="similarity">
    <text evidence="11">Belongs to the ligand-gated ion channel (TC 1.A.9) family.</text>
</comment>
<accession>A0A914C3L2</accession>
<keyword evidence="6" id="KW-0732">Signal</keyword>
<dbReference type="PROSITE" id="PS00236">
    <property type="entry name" value="NEUROTR_ION_CHANNEL"/>
    <property type="match status" value="1"/>
</dbReference>
<evidence type="ECO:0000256" key="10">
    <source>
        <dbReference type="ARBA" id="ARBA00023303"/>
    </source>
</evidence>
<dbReference type="GO" id="GO:0005886">
    <property type="term" value="C:plasma membrane"/>
    <property type="evidence" value="ECO:0007669"/>
    <property type="project" value="UniProtKB-SubCell"/>
</dbReference>
<evidence type="ECO:0000256" key="9">
    <source>
        <dbReference type="ARBA" id="ARBA00023136"/>
    </source>
</evidence>
<dbReference type="CDD" id="cd18987">
    <property type="entry name" value="LGIC_ECD_anion"/>
    <property type="match status" value="1"/>
</dbReference>
<dbReference type="CDD" id="cd19049">
    <property type="entry name" value="LGIC_TM_anion"/>
    <property type="match status" value="1"/>
</dbReference>
<dbReference type="FunFam" id="1.20.58.390:FF:000055">
    <property type="entry name" value="Ligand-Gated ion Channel"/>
    <property type="match status" value="1"/>
</dbReference>
<feature type="region of interest" description="Disordered" evidence="12">
    <location>
        <begin position="333"/>
        <end position="363"/>
    </location>
</feature>
<dbReference type="SUPFAM" id="SSF63712">
    <property type="entry name" value="Nicotinic receptor ligand binding domain-like"/>
    <property type="match status" value="1"/>
</dbReference>
<dbReference type="PANTHER" id="PTHR18945">
    <property type="entry name" value="NEUROTRANSMITTER GATED ION CHANNEL"/>
    <property type="match status" value="1"/>
</dbReference>
<dbReference type="Proteomes" id="UP000887540">
    <property type="component" value="Unplaced"/>
</dbReference>
<evidence type="ECO:0000256" key="4">
    <source>
        <dbReference type="ARBA" id="ARBA00022475"/>
    </source>
</evidence>
<dbReference type="InterPro" id="IPR006029">
    <property type="entry name" value="Neurotrans-gated_channel_TM"/>
</dbReference>
<dbReference type="AlphaFoldDB" id="A0A914C3L2"/>
<evidence type="ECO:0000256" key="1">
    <source>
        <dbReference type="ARBA" id="ARBA00004141"/>
    </source>
</evidence>
<dbReference type="Pfam" id="PF02932">
    <property type="entry name" value="Neur_chan_memb"/>
    <property type="match status" value="1"/>
</dbReference>
<comment type="subcellular location">
    <subcellularLocation>
        <location evidence="2">Cell membrane</location>
    </subcellularLocation>
    <subcellularLocation>
        <location evidence="1">Membrane</location>
        <topology evidence="1">Multi-pass membrane protein</topology>
    </subcellularLocation>
</comment>
<dbReference type="InterPro" id="IPR018000">
    <property type="entry name" value="Neurotransmitter_ion_chnl_CS"/>
</dbReference>
<keyword evidence="15" id="KW-1185">Reference proteome</keyword>
<dbReference type="InterPro" id="IPR036719">
    <property type="entry name" value="Neuro-gated_channel_TM_sf"/>
</dbReference>
<dbReference type="SUPFAM" id="SSF90112">
    <property type="entry name" value="Neurotransmitter-gated ion-channel transmembrane pore"/>
    <property type="match status" value="1"/>
</dbReference>
<keyword evidence="3 11" id="KW-0813">Transport</keyword>
<evidence type="ECO:0000259" key="14">
    <source>
        <dbReference type="Pfam" id="PF02932"/>
    </source>
</evidence>
<dbReference type="GO" id="GO:0004888">
    <property type="term" value="F:transmembrane signaling receptor activity"/>
    <property type="evidence" value="ECO:0007669"/>
    <property type="project" value="InterPro"/>
</dbReference>
<dbReference type="GO" id="GO:0005230">
    <property type="term" value="F:extracellular ligand-gated monoatomic ion channel activity"/>
    <property type="evidence" value="ECO:0007669"/>
    <property type="project" value="InterPro"/>
</dbReference>
<dbReference type="InterPro" id="IPR006201">
    <property type="entry name" value="Neur_channel"/>
</dbReference>
<evidence type="ECO:0000313" key="15">
    <source>
        <dbReference type="Proteomes" id="UP000887540"/>
    </source>
</evidence>
<sequence>MVILSIVLLIVSARKKSKDDRRFEAKPGMGDARVAWDIEDIDSEDKSTQIYSVDSDVITSTTTIITTTDTPIIVTTIEEKDAIFELIDKAILSENNTIENVTEPAISSKDDVATVPTLELDKPILWIDATYKALDNGLNISKLDECEAWTRYWANNSVIESQTKQNDTDEDSTLDLSLVEYELIETKKRAKEIGLDTELFEKHKAIGILYKEICGDHARELSYSTTEDARKLGIDESSPICDPFKIELNPNEEQLANLAKRLNEIIESKVPELNITFVKEVKEITTNTNAISTTQINEIESATTDEETFIQKPLKKVVFDEKMIKKQENEMSRFRREAKSIEDEDQEDEEKTDDDNWLDEVKSREEQEVPRKILITALNENATLFIEKPWVQIDATDETKSLLYLLSYESAVALNLNIQKHSWKRHENVVLYLAGVCADYVPTVIDEFNDTAFEGIEIEGPIGVNITALEAAGVNLTELAEKLRNDTEVDEILGRTNISSRTLGGSYILPVLTKNQYDAFSAPIVFQGSAVVVRFGIYIESMSNFQTSTMDYDMDIYLIMSWRDARLVNPYDKPILVKEEEILEKIWRPDPFFANAKEAEFHEVTFLNFLMRIFNDGLVLYETRIKLKPACNLVLCKYPHDKQTCELQIKSFAYPLETVRFEWFSKKNDAIDKNPDVKLPELYIDRYEPTICNRTRKSGDFSCLRAVFRLKRDVGFHIAQTYIPTSLALMFSWVGVWLPEEFMEGRIGVAITVLLTLSTESAGAREHLPSVSYLKAIDLWFGYITGFVFFTLLQTLFVIGFDKRANQLKKWATKKRIDVSQEARESMLNKANKYHKTGRYLDNFCRVFYPLSFILFLIMYYFVFTEGRQDDCISTRS</sequence>
<dbReference type="InterPro" id="IPR036734">
    <property type="entry name" value="Neur_chan_lig-bd_sf"/>
</dbReference>
<feature type="domain" description="Neurotransmitter-gated ion-channel transmembrane" evidence="14">
    <location>
        <begin position="721"/>
        <end position="824"/>
    </location>
</feature>
<dbReference type="InterPro" id="IPR006028">
    <property type="entry name" value="GABAA/Glycine_rcpt"/>
</dbReference>
<feature type="transmembrane region" description="Helical" evidence="11">
    <location>
        <begin position="843"/>
        <end position="863"/>
    </location>
</feature>
<comment type="caution">
    <text evidence="11">Lacks conserved residue(s) required for the propagation of feature annotation.</text>
</comment>
<dbReference type="FunFam" id="2.70.170.10:FF:000052">
    <property type="entry name" value="Ligand-Gated ion Channel"/>
    <property type="match status" value="1"/>
</dbReference>
<evidence type="ECO:0000256" key="3">
    <source>
        <dbReference type="ARBA" id="ARBA00022448"/>
    </source>
</evidence>
<evidence type="ECO:0000256" key="8">
    <source>
        <dbReference type="ARBA" id="ARBA00023065"/>
    </source>
</evidence>
<evidence type="ECO:0000256" key="11">
    <source>
        <dbReference type="RuleBase" id="RU000687"/>
    </source>
</evidence>
<keyword evidence="10 11" id="KW-0407">Ion channel</keyword>
<dbReference type="InterPro" id="IPR006202">
    <property type="entry name" value="Neur_chan_lig-bd"/>
</dbReference>
<dbReference type="Gene3D" id="2.70.170.10">
    <property type="entry name" value="Neurotransmitter-gated ion-channel ligand-binding domain"/>
    <property type="match status" value="1"/>
</dbReference>
<evidence type="ECO:0000313" key="16">
    <source>
        <dbReference type="WBParaSite" id="ACRNAN_Path_1604.g6238.t1"/>
    </source>
</evidence>
<evidence type="ECO:0000256" key="5">
    <source>
        <dbReference type="ARBA" id="ARBA00022692"/>
    </source>
</evidence>
<keyword evidence="4" id="KW-1003">Cell membrane</keyword>
<evidence type="ECO:0000256" key="7">
    <source>
        <dbReference type="ARBA" id="ARBA00022989"/>
    </source>
</evidence>
<organism evidence="15 16">
    <name type="scientific">Acrobeloides nanus</name>
    <dbReference type="NCBI Taxonomy" id="290746"/>
    <lineage>
        <taxon>Eukaryota</taxon>
        <taxon>Metazoa</taxon>
        <taxon>Ecdysozoa</taxon>
        <taxon>Nematoda</taxon>
        <taxon>Chromadorea</taxon>
        <taxon>Rhabditida</taxon>
        <taxon>Tylenchina</taxon>
        <taxon>Cephalobomorpha</taxon>
        <taxon>Cephaloboidea</taxon>
        <taxon>Cephalobidae</taxon>
        <taxon>Acrobeloides</taxon>
    </lineage>
</organism>
<keyword evidence="7 11" id="KW-1133">Transmembrane helix</keyword>
<evidence type="ECO:0000259" key="13">
    <source>
        <dbReference type="Pfam" id="PF02931"/>
    </source>
</evidence>
<keyword evidence="9 11" id="KW-0472">Membrane</keyword>
<dbReference type="PRINTS" id="PR00253">
    <property type="entry name" value="GABAARECEPTR"/>
</dbReference>
<evidence type="ECO:0000256" key="2">
    <source>
        <dbReference type="ARBA" id="ARBA00004236"/>
    </source>
</evidence>
<proteinExistence type="inferred from homology"/>
<dbReference type="InterPro" id="IPR038050">
    <property type="entry name" value="Neuro_actylchol_rec"/>
</dbReference>
<keyword evidence="5 11" id="KW-0812">Transmembrane</keyword>
<reference evidence="16" key="1">
    <citation type="submission" date="2022-11" db="UniProtKB">
        <authorList>
            <consortium name="WormBaseParasite"/>
        </authorList>
    </citation>
    <scope>IDENTIFICATION</scope>
</reference>
<dbReference type="WBParaSite" id="ACRNAN_Path_1604.g6238.t1">
    <property type="protein sequence ID" value="ACRNAN_Path_1604.g6238.t1"/>
    <property type="gene ID" value="ACRNAN_Path_1604.g6238"/>
</dbReference>
<keyword evidence="8 11" id="KW-0406">Ion transport</keyword>
<feature type="transmembrane region" description="Helical" evidence="11">
    <location>
        <begin position="780"/>
        <end position="801"/>
    </location>
</feature>
<feature type="domain" description="Neurotransmitter-gated ion-channel ligand-binding" evidence="13">
    <location>
        <begin position="512"/>
        <end position="686"/>
    </location>
</feature>
<protein>
    <submittedName>
        <fullName evidence="16">Uncharacterized protein</fullName>
    </submittedName>
</protein>
<name>A0A914C3L2_9BILA</name>
<dbReference type="PRINTS" id="PR00252">
    <property type="entry name" value="NRIONCHANNEL"/>
</dbReference>
<evidence type="ECO:0000256" key="12">
    <source>
        <dbReference type="SAM" id="MobiDB-lite"/>
    </source>
</evidence>
<dbReference type="Pfam" id="PF02931">
    <property type="entry name" value="Neur_chan_LBD"/>
    <property type="match status" value="1"/>
</dbReference>